<dbReference type="FunFam" id="3.10.20.90:FF:000572">
    <property type="entry name" value="Putative small ubiquitin-related modifier 6"/>
    <property type="match status" value="1"/>
</dbReference>
<feature type="compositionally biased region" description="Basic and acidic residues" evidence="1">
    <location>
        <begin position="10"/>
        <end position="28"/>
    </location>
</feature>
<dbReference type="SUPFAM" id="SSF54236">
    <property type="entry name" value="Ubiquitin-like"/>
    <property type="match status" value="1"/>
</dbReference>
<evidence type="ECO:0000256" key="1">
    <source>
        <dbReference type="SAM" id="MobiDB-lite"/>
    </source>
</evidence>
<dbReference type="AlphaFoldDB" id="A0A654G9H3"/>
<dbReference type="PANTHER" id="PTHR10562">
    <property type="entry name" value="SMALL UBIQUITIN-RELATED MODIFIER"/>
    <property type="match status" value="1"/>
</dbReference>
<dbReference type="Gene3D" id="3.10.20.90">
    <property type="entry name" value="Phosphatidylinositol 3-kinase Catalytic Subunit, Chain A, domain 1"/>
    <property type="match status" value="1"/>
</dbReference>
<dbReference type="InterPro" id="IPR000626">
    <property type="entry name" value="Ubiquitin-like_dom"/>
</dbReference>
<dbReference type="Pfam" id="PF11976">
    <property type="entry name" value="Rad60-SLD"/>
    <property type="match status" value="1"/>
</dbReference>
<dbReference type="PROSITE" id="PS50053">
    <property type="entry name" value="UBIQUITIN_2"/>
    <property type="match status" value="1"/>
</dbReference>
<evidence type="ECO:0000259" key="2">
    <source>
        <dbReference type="PROSITE" id="PS50053"/>
    </source>
</evidence>
<reference evidence="3 4" key="1">
    <citation type="submission" date="2019-11" db="EMBL/GenBank/DDBJ databases">
        <authorList>
            <person name="Jiao W.-B."/>
            <person name="Schneeberger K."/>
        </authorList>
    </citation>
    <scope>NUCLEOTIDE SEQUENCE [LARGE SCALE GENOMIC DNA]</scope>
    <source>
        <strain evidence="4">cv. An-1</strain>
    </source>
</reference>
<feature type="domain" description="Ubiquitin-like" evidence="2">
    <location>
        <begin position="31"/>
        <end position="108"/>
    </location>
</feature>
<dbReference type="CDD" id="cd01763">
    <property type="entry name" value="Ubl_SUMO_like"/>
    <property type="match status" value="1"/>
</dbReference>
<gene>
    <name evidence="3" type="ORF">AN1_LOCUS25116</name>
</gene>
<dbReference type="InterPro" id="IPR029071">
    <property type="entry name" value="Ubiquitin-like_domsf"/>
</dbReference>
<dbReference type="ExpressionAtlas" id="A0A654G9H3">
    <property type="expression patterns" value="baseline and differential"/>
</dbReference>
<evidence type="ECO:0000313" key="3">
    <source>
        <dbReference type="EMBL" id="VYS69731.1"/>
    </source>
</evidence>
<protein>
    <recommendedName>
        <fullName evidence="2">Ubiquitin-like domain-containing protein</fullName>
    </recommendedName>
</protein>
<name>A0A654G9H3_ARATH</name>
<sequence>MSTKSSSIHGRNEVKMEGEKRKDVESESTHVTLNVKGQNDEGVKVFRVRRKAKLLKLMELYAKMRGVEWNTFRFLSDDGSRIREYHTADELELKDGDQIDALLPQQSGFGPSTVFRV</sequence>
<feature type="region of interest" description="Disordered" evidence="1">
    <location>
        <begin position="1"/>
        <end position="31"/>
    </location>
</feature>
<dbReference type="InterPro" id="IPR022617">
    <property type="entry name" value="Rad60/SUMO-like_dom"/>
</dbReference>
<evidence type="ECO:0000313" key="4">
    <source>
        <dbReference type="Proteomes" id="UP000426265"/>
    </source>
</evidence>
<proteinExistence type="predicted"/>
<accession>A0A654G9H3</accession>
<dbReference type="EMBL" id="CACRSJ010000110">
    <property type="protein sequence ID" value="VYS69731.1"/>
    <property type="molecule type" value="Genomic_DNA"/>
</dbReference>
<dbReference type="Proteomes" id="UP000426265">
    <property type="component" value="Unassembled WGS sequence"/>
</dbReference>
<organism evidence="3 4">
    <name type="scientific">Arabidopsis thaliana</name>
    <name type="common">Mouse-ear cress</name>
    <dbReference type="NCBI Taxonomy" id="3702"/>
    <lineage>
        <taxon>Eukaryota</taxon>
        <taxon>Viridiplantae</taxon>
        <taxon>Streptophyta</taxon>
        <taxon>Embryophyta</taxon>
        <taxon>Tracheophyta</taxon>
        <taxon>Spermatophyta</taxon>
        <taxon>Magnoliopsida</taxon>
        <taxon>eudicotyledons</taxon>
        <taxon>Gunneridae</taxon>
        <taxon>Pentapetalae</taxon>
        <taxon>rosids</taxon>
        <taxon>malvids</taxon>
        <taxon>Brassicales</taxon>
        <taxon>Brassicaceae</taxon>
        <taxon>Camelineae</taxon>
        <taxon>Arabidopsis</taxon>
    </lineage>
</organism>